<feature type="compositionally biased region" description="Basic and acidic residues" evidence="1">
    <location>
        <begin position="938"/>
        <end position="948"/>
    </location>
</feature>
<keyword evidence="4" id="KW-1185">Reference proteome</keyword>
<proteinExistence type="predicted"/>
<protein>
    <submittedName>
        <fullName evidence="3">Uncharacterized protein</fullName>
    </submittedName>
</protein>
<dbReference type="EMBL" id="LDEV01000703">
    <property type="protein sequence ID" value="KLJ12782.1"/>
    <property type="molecule type" value="Genomic_DNA"/>
</dbReference>
<feature type="region of interest" description="Disordered" evidence="1">
    <location>
        <begin position="645"/>
        <end position="680"/>
    </location>
</feature>
<keyword evidence="2" id="KW-0812">Transmembrane</keyword>
<keyword evidence="2" id="KW-0472">Membrane</keyword>
<dbReference type="AlphaFoldDB" id="A0A0H1BP20"/>
<feature type="compositionally biased region" description="Low complexity" evidence="1">
    <location>
        <begin position="720"/>
        <end position="731"/>
    </location>
</feature>
<feature type="region of interest" description="Disordered" evidence="1">
    <location>
        <begin position="704"/>
        <end position="735"/>
    </location>
</feature>
<feature type="compositionally biased region" description="Low complexity" evidence="1">
    <location>
        <begin position="883"/>
        <end position="902"/>
    </location>
</feature>
<evidence type="ECO:0000313" key="3">
    <source>
        <dbReference type="EMBL" id="KLJ12782.1"/>
    </source>
</evidence>
<dbReference type="SUPFAM" id="SSF50965">
    <property type="entry name" value="Galactose oxidase, central domain"/>
    <property type="match status" value="1"/>
</dbReference>
<organism evidence="3 4">
    <name type="scientific">Blastomyces silverae</name>
    <dbReference type="NCBI Taxonomy" id="2060906"/>
    <lineage>
        <taxon>Eukaryota</taxon>
        <taxon>Fungi</taxon>
        <taxon>Dikarya</taxon>
        <taxon>Ascomycota</taxon>
        <taxon>Pezizomycotina</taxon>
        <taxon>Eurotiomycetes</taxon>
        <taxon>Eurotiomycetidae</taxon>
        <taxon>Onygenales</taxon>
        <taxon>Ajellomycetaceae</taxon>
        <taxon>Blastomyces</taxon>
    </lineage>
</organism>
<comment type="caution">
    <text evidence="3">The sequence shown here is derived from an EMBL/GenBank/DDBJ whole genome shotgun (WGS) entry which is preliminary data.</text>
</comment>
<reference evidence="4" key="1">
    <citation type="journal article" date="2015" name="PLoS Genet.">
        <title>The dynamic genome and transcriptome of the human fungal pathogen Blastomyces and close relative Emmonsia.</title>
        <authorList>
            <person name="Munoz J.F."/>
            <person name="Gauthier G.M."/>
            <person name="Desjardins C.A."/>
            <person name="Gallo J.E."/>
            <person name="Holder J."/>
            <person name="Sullivan T.D."/>
            <person name="Marty A.J."/>
            <person name="Carmen J.C."/>
            <person name="Chen Z."/>
            <person name="Ding L."/>
            <person name="Gujja S."/>
            <person name="Magrini V."/>
            <person name="Misas E."/>
            <person name="Mitreva M."/>
            <person name="Priest M."/>
            <person name="Saif S."/>
            <person name="Whiston E.A."/>
            <person name="Young S."/>
            <person name="Zeng Q."/>
            <person name="Goldman W.E."/>
            <person name="Mardis E.R."/>
            <person name="Taylor J.W."/>
            <person name="McEwen J.G."/>
            <person name="Clay O.K."/>
            <person name="Klein B.S."/>
            <person name="Cuomo C.A."/>
        </authorList>
    </citation>
    <scope>NUCLEOTIDE SEQUENCE [LARGE SCALE GENOMIC DNA]</scope>
    <source>
        <strain evidence="4">UAMH 139</strain>
    </source>
</reference>
<feature type="compositionally biased region" description="Low complexity" evidence="1">
    <location>
        <begin position="970"/>
        <end position="984"/>
    </location>
</feature>
<dbReference type="STRING" id="2060906.A0A0H1BP20"/>
<name>A0A0H1BP20_9EURO</name>
<dbReference type="OrthoDB" id="205993at2759"/>
<feature type="transmembrane region" description="Helical" evidence="2">
    <location>
        <begin position="483"/>
        <end position="504"/>
    </location>
</feature>
<dbReference type="InterPro" id="IPR011043">
    <property type="entry name" value="Gal_Oxase/kelch_b-propeller"/>
</dbReference>
<feature type="region of interest" description="Disordered" evidence="1">
    <location>
        <begin position="750"/>
        <end position="779"/>
    </location>
</feature>
<feature type="compositionally biased region" description="Polar residues" evidence="1">
    <location>
        <begin position="655"/>
        <end position="666"/>
    </location>
</feature>
<feature type="region of interest" description="Disordered" evidence="1">
    <location>
        <begin position="1018"/>
        <end position="1070"/>
    </location>
</feature>
<gene>
    <name evidence="3" type="ORF">EMPG_12232</name>
</gene>
<feature type="region of interest" description="Disordered" evidence="1">
    <location>
        <begin position="874"/>
        <end position="950"/>
    </location>
</feature>
<feature type="compositionally biased region" description="Polar residues" evidence="1">
    <location>
        <begin position="1060"/>
        <end position="1070"/>
    </location>
</feature>
<dbReference type="InterPro" id="IPR037293">
    <property type="entry name" value="Gal_Oxidase_central_sf"/>
</dbReference>
<accession>A0A0H1BP20</accession>
<dbReference type="Proteomes" id="UP000053573">
    <property type="component" value="Unassembled WGS sequence"/>
</dbReference>
<keyword evidence="2" id="KW-1133">Transmembrane helix</keyword>
<feature type="region of interest" description="Disordered" evidence="1">
    <location>
        <begin position="963"/>
        <end position="997"/>
    </location>
</feature>
<evidence type="ECO:0000313" key="4">
    <source>
        <dbReference type="Proteomes" id="UP000053573"/>
    </source>
</evidence>
<feature type="compositionally biased region" description="Polar residues" evidence="1">
    <location>
        <begin position="913"/>
        <end position="932"/>
    </location>
</feature>
<evidence type="ECO:0000256" key="2">
    <source>
        <dbReference type="SAM" id="Phobius"/>
    </source>
</evidence>
<evidence type="ECO:0000256" key="1">
    <source>
        <dbReference type="SAM" id="MobiDB-lite"/>
    </source>
</evidence>
<dbReference type="Gene3D" id="2.130.10.80">
    <property type="entry name" value="Galactose oxidase/kelch, beta-propeller"/>
    <property type="match status" value="1"/>
</dbReference>
<sequence>MDSHELQSWRREARFSCLAESLAAKSPPATDWEWGSNMLKTSLFGLAANVLALLAGEVVAKLPYNPSYISNPISRNQTEVYILSPKSSATSNGFKVQSLDISTSFEISQIPISEDLDDVPFATDDSAKSFIPTTDSQGILTVYAGDCHANTSTVWRLLPTDGESTGCFKWKETPVHSEDGQLQIPGAAYLSSAVSYPSVAESSQPGLFVFGGMCPWMDKQDEDWVSAANYSRTMVSLTADMSSSGPSYQAEIVTPESSPVAEAGFAMTPLVPAYSNTSSVKPVQYQSYVLTGGHTQQAFINMSQIALFSLPDASWSYILVNQDGVTSSIPGLEDIDGVEPRSGHTALLTPDGSKIIVFGGWVGDINRPAQPQLAILEVGAAYGGAGDWKWTVPHQSLHGPKTGTGIFGHGAAMLPGGIMLVAGGYSIPQSDLKRSVTGPATNTKRYLFNTSSETWITSYTPMHNIEASRQVSHGPLSSTSQKAGLGVGVGIGFVVIAVIAFFVYRHCSRRSREHRRVREQALRRLALGAERPHFDLTGNIHEPMADITAEKLALHPNAYSWIGNERYPRNNGSQDTGTMSAERTGLLVEIPSPTRGLRRSMHSRGYQSASYLEDSRRNVGFSAIHPIDEGDECEEAIDNGAMTAGKGETQRHSRTSVISNPFSDSARYSDSHNTRSAQHRISAFNEKPAAIEWADDFEAGGTATRALSPDKSDRTLSDLSEGSSSFMSVSSQHTNPLSLNRNLARMFSFRSQGSGPVAPGGSADYEPVRSSSPEGQAHGQLHALSTNAGSSYDPYNELRTETMRSSDKTIVPQGSPRNTTFSQLQAESGLLLGITPLDSSRSGLNMTKSKGRGWIGNVRRTLGSVKKAENIAQPYSVSPENMSSSSQQLQQQRSTSTSPTKSFYSLQEERDSTTGSDSNNIPRRAMSSSSSMLGRKQGAKDWGAKRSSADSAQIRMLQAARATEAGNGNGVASSESGAGGSLSSDSPHFFDYDDDEEWDVEAAAEGRVVQITYTVPKEKLRVVNPGPSGGDDVDDDSIKSPESAEPTKGSSGDGDREGDQNQPRPSDYGQ</sequence>